<dbReference type="CDD" id="cd00085">
    <property type="entry name" value="HNHc"/>
    <property type="match status" value="1"/>
</dbReference>
<gene>
    <name evidence="2" type="ORF">OI69_13695</name>
</gene>
<sequence length="109" mass="12680">MSKLKPYGSKWQRSRLEYLRTNPLCVMCRDAGRYEPAVVVDHIKPHKMHDAKTPAEMATAQRLFWDKKNWQGLCNPHHNSTKQRMEKSGKVIGCTEDGLPLDSNSHWFK</sequence>
<dbReference type="RefSeq" id="WP_039351501.1">
    <property type="nucleotide sequence ID" value="NZ_JSXC01000037.1"/>
</dbReference>
<proteinExistence type="predicted"/>
<dbReference type="Proteomes" id="UP000053038">
    <property type="component" value="Unassembled WGS sequence"/>
</dbReference>
<dbReference type="InterPro" id="IPR003615">
    <property type="entry name" value="HNH_nuc"/>
</dbReference>
<dbReference type="EMBL" id="JSXC01000037">
    <property type="protein sequence ID" value="KHN50712.1"/>
    <property type="molecule type" value="Genomic_DNA"/>
</dbReference>
<comment type="caution">
    <text evidence="2">The sequence shown here is derived from an EMBL/GenBank/DDBJ whole genome shotgun (WGS) entry which is preliminary data.</text>
</comment>
<protein>
    <submittedName>
        <fullName evidence="2">Holin</fullName>
    </submittedName>
</protein>
<dbReference type="SMART" id="SM00507">
    <property type="entry name" value="HNHc"/>
    <property type="match status" value="1"/>
</dbReference>
<dbReference type="OrthoDB" id="5292295at2"/>
<evidence type="ECO:0000259" key="1">
    <source>
        <dbReference type="SMART" id="SM00507"/>
    </source>
</evidence>
<evidence type="ECO:0000313" key="2">
    <source>
        <dbReference type="EMBL" id="KHN50712.1"/>
    </source>
</evidence>
<keyword evidence="3" id="KW-1185">Reference proteome</keyword>
<accession>A0A7V8IHG6</accession>
<feature type="domain" description="HNH nuclease" evidence="1">
    <location>
        <begin position="13"/>
        <end position="79"/>
    </location>
</feature>
<name>A0A7V8IHG6_9GAMM</name>
<dbReference type="AlphaFoldDB" id="A0A7V8IHG6"/>
<evidence type="ECO:0000313" key="3">
    <source>
        <dbReference type="Proteomes" id="UP000053038"/>
    </source>
</evidence>
<reference evidence="2 3" key="1">
    <citation type="submission" date="2014-10" db="EMBL/GenBank/DDBJ databases">
        <title>Genome sequence of Pectobacterium carotovorum M022.</title>
        <authorList>
            <person name="Chan K.-G."/>
            <person name="Tan W.-S."/>
        </authorList>
    </citation>
    <scope>NUCLEOTIDE SEQUENCE [LARGE SCALE GENOMIC DNA]</scope>
    <source>
        <strain evidence="2 3">M022</strain>
    </source>
</reference>
<organism evidence="2 3">
    <name type="scientific">Pectobacterium fontis</name>
    <dbReference type="NCBI Taxonomy" id="2558042"/>
    <lineage>
        <taxon>Bacteria</taxon>
        <taxon>Pseudomonadati</taxon>
        <taxon>Pseudomonadota</taxon>
        <taxon>Gammaproteobacteria</taxon>
        <taxon>Enterobacterales</taxon>
        <taxon>Pectobacteriaceae</taxon>
        <taxon>Pectobacterium</taxon>
    </lineage>
</organism>